<dbReference type="InterPro" id="IPR013783">
    <property type="entry name" value="Ig-like_fold"/>
</dbReference>
<dbReference type="Proteomes" id="UP000664795">
    <property type="component" value="Unassembled WGS sequence"/>
</dbReference>
<keyword evidence="4" id="KW-1185">Reference proteome</keyword>
<gene>
    <name evidence="3" type="ORF">J2I48_13515</name>
</gene>
<name>A0A939G6C6_9BACT</name>
<proteinExistence type="predicted"/>
<accession>A0A939G6C6</accession>
<dbReference type="InterPro" id="IPR007110">
    <property type="entry name" value="Ig-like_dom"/>
</dbReference>
<reference evidence="3 4" key="1">
    <citation type="submission" date="2021-03" db="EMBL/GenBank/DDBJ databases">
        <title>Fibrella sp. HMF5036 genome sequencing and assembly.</title>
        <authorList>
            <person name="Kang H."/>
            <person name="Kim H."/>
            <person name="Bae S."/>
            <person name="Joh K."/>
        </authorList>
    </citation>
    <scope>NUCLEOTIDE SEQUENCE [LARGE SCALE GENOMIC DNA]</scope>
    <source>
        <strain evidence="3 4">HMF5036</strain>
    </source>
</reference>
<organism evidence="3 4">
    <name type="scientific">Fibrella aquatilis</name>
    <dbReference type="NCBI Taxonomy" id="2817059"/>
    <lineage>
        <taxon>Bacteria</taxon>
        <taxon>Pseudomonadati</taxon>
        <taxon>Bacteroidota</taxon>
        <taxon>Cytophagia</taxon>
        <taxon>Cytophagales</taxon>
        <taxon>Spirosomataceae</taxon>
        <taxon>Fibrella</taxon>
    </lineage>
</organism>
<feature type="signal peptide" evidence="1">
    <location>
        <begin position="1"/>
        <end position="22"/>
    </location>
</feature>
<evidence type="ECO:0000256" key="1">
    <source>
        <dbReference type="SAM" id="SignalP"/>
    </source>
</evidence>
<keyword evidence="1" id="KW-0732">Signal</keyword>
<feature type="domain" description="Ig-like" evidence="2">
    <location>
        <begin position="293"/>
        <end position="380"/>
    </location>
</feature>
<dbReference type="PROSITE" id="PS50835">
    <property type="entry name" value="IG_LIKE"/>
    <property type="match status" value="1"/>
</dbReference>
<evidence type="ECO:0000259" key="2">
    <source>
        <dbReference type="PROSITE" id="PS50835"/>
    </source>
</evidence>
<sequence length="785" mass="83736">MTKLVYPLLLVFSLLGPLAAWATHQVGGQLEMRAVGDVPGHFRITVTNYLEDNVRASTVTNAPLGIYRKRDNGQMATFTAYESGQRSSIIYANSFCSTQRNLKYITATFTADIQLSPAQYTDPQGYYLSYQTRNRNGGINNLTNPLQTGFTFYLEFPPLNITGKYLNNSSPQFTPVNGEYVCLGEPFTYSFGGTDPDGDELRYSMAPPFNAVNGNTTAPGPYPTVGFAAGFSATNAIPGSPALSVNPQTGQLSLTASQLGLFVFAVQIEEYRNGQKIGEVRRDFQFLVVDCPPAQTPDPAAQIINSTATATKTTLCPGESAVLSATPDPNWNYQWQRNGINLTNATSSSLTVRDQGEYTVQVSLKNACAKVGSAQSLTVNSLNTKPSITSAGQLCATDGSAELHVSTIPDVTYQWFRNGQSLAGQVGDSLLTSQPGLYRAVLTHRTLGCQVRSDSISLTRAPAVLATLRSGSGQNRICPGDSLPLLGDGGILYRWAQNGQVLNAQTGTGYTTKLVGVYSLTVTDANGCRAAAPPLTLSAVAPVSPSLDSLPPFCGPKAAPFTLVGHPDSGTYAGPGTAANVFSPASAGVGSFTLTYSLRPAPECAAVMARQTAIVYPIPAINLPDELLTFRGNSLALEPVLTGNPVRFQWSPSTFLIDSQTAVAQIDNIQNSITYTLWVANAGGCTATDSIRIDVVNRLFAPDVFTPNGDGQNDLWTVMNLAAFPNVDITVVNRWGTVVFHGTGSDQPAFDGRQSGTDLPDGVYTYIIRPDPRLPAMQGRLLLAR</sequence>
<evidence type="ECO:0000313" key="3">
    <source>
        <dbReference type="EMBL" id="MBO0932023.1"/>
    </source>
</evidence>
<feature type="chain" id="PRO_5037440215" evidence="1">
    <location>
        <begin position="23"/>
        <end position="785"/>
    </location>
</feature>
<dbReference type="EMBL" id="JAFMYU010000010">
    <property type="protein sequence ID" value="MBO0932023.1"/>
    <property type="molecule type" value="Genomic_DNA"/>
</dbReference>
<dbReference type="Gene3D" id="2.60.40.10">
    <property type="entry name" value="Immunoglobulins"/>
    <property type="match status" value="1"/>
</dbReference>
<dbReference type="NCBIfam" id="TIGR04131">
    <property type="entry name" value="Bac_Flav_CTERM"/>
    <property type="match status" value="1"/>
</dbReference>
<dbReference type="AlphaFoldDB" id="A0A939G6C6"/>
<comment type="caution">
    <text evidence="3">The sequence shown here is derived from an EMBL/GenBank/DDBJ whole genome shotgun (WGS) entry which is preliminary data.</text>
</comment>
<protein>
    <submittedName>
        <fullName evidence="3">Gliding motility-associated C-terminal domain-containing protein</fullName>
    </submittedName>
</protein>
<dbReference type="RefSeq" id="WP_207335995.1">
    <property type="nucleotide sequence ID" value="NZ_JAFMYU010000010.1"/>
</dbReference>
<dbReference type="Pfam" id="PF13585">
    <property type="entry name" value="CHU_C"/>
    <property type="match status" value="1"/>
</dbReference>
<dbReference type="InterPro" id="IPR026341">
    <property type="entry name" value="T9SS_type_B"/>
</dbReference>
<evidence type="ECO:0000313" key="4">
    <source>
        <dbReference type="Proteomes" id="UP000664795"/>
    </source>
</evidence>